<dbReference type="Proteomes" id="UP000015354">
    <property type="component" value="Unassembled WGS sequence"/>
</dbReference>
<comment type="caution">
    <text evidence="1">The sequence shown here is derived from an EMBL/GenBank/DDBJ whole genome shotgun (WGS) entry which is preliminary data.</text>
</comment>
<protein>
    <submittedName>
        <fullName evidence="1">Uncharacterized protein</fullName>
    </submittedName>
</protein>
<dbReference type="EMBL" id="ATMH01011232">
    <property type="protein sequence ID" value="EPY16406.1"/>
    <property type="molecule type" value="Genomic_DNA"/>
</dbReference>
<dbReference type="AlphaFoldDB" id="S9UNZ1"/>
<gene>
    <name evidence="1" type="ORF">STCU_11304</name>
</gene>
<reference evidence="1 2" key="1">
    <citation type="journal article" date="2013" name="PLoS ONE">
        <title>Predicting the Proteins of Angomonas deanei, Strigomonas culicis and Their Respective Endosymbionts Reveals New Aspects of the Trypanosomatidae Family.</title>
        <authorList>
            <person name="Motta M.C."/>
            <person name="Martins A.C."/>
            <person name="de Souza S.S."/>
            <person name="Catta-Preta C.M."/>
            <person name="Silva R."/>
            <person name="Klein C.C."/>
            <person name="de Almeida L.G."/>
            <person name="de Lima Cunha O."/>
            <person name="Ciapina L.P."/>
            <person name="Brocchi M."/>
            <person name="Colabardini A.C."/>
            <person name="de Araujo Lima B."/>
            <person name="Machado C.R."/>
            <person name="de Almeida Soares C.M."/>
            <person name="Probst C.M."/>
            <person name="de Menezes C.B."/>
            <person name="Thompson C.E."/>
            <person name="Bartholomeu D.C."/>
            <person name="Gradia D.F."/>
            <person name="Pavoni D.P."/>
            <person name="Grisard E.C."/>
            <person name="Fantinatti-Garboggini F."/>
            <person name="Marchini F.K."/>
            <person name="Rodrigues-Luiz G.F."/>
            <person name="Wagner G."/>
            <person name="Goldman G.H."/>
            <person name="Fietto J.L."/>
            <person name="Elias M.C."/>
            <person name="Goldman M.H."/>
            <person name="Sagot M.F."/>
            <person name="Pereira M."/>
            <person name="Stoco P.H."/>
            <person name="de Mendonca-Neto R.P."/>
            <person name="Teixeira S.M."/>
            <person name="Maciel T.E."/>
            <person name="de Oliveira Mendes T.A."/>
            <person name="Urmenyi T.P."/>
            <person name="de Souza W."/>
            <person name="Schenkman S."/>
            <person name="de Vasconcelos A.T."/>
        </authorList>
    </citation>
    <scope>NUCLEOTIDE SEQUENCE [LARGE SCALE GENOMIC DNA]</scope>
</reference>
<proteinExistence type="predicted"/>
<organism evidence="1 2">
    <name type="scientific">Strigomonas culicis</name>
    <dbReference type="NCBI Taxonomy" id="28005"/>
    <lineage>
        <taxon>Eukaryota</taxon>
        <taxon>Discoba</taxon>
        <taxon>Euglenozoa</taxon>
        <taxon>Kinetoplastea</taxon>
        <taxon>Metakinetoplastina</taxon>
        <taxon>Trypanosomatida</taxon>
        <taxon>Trypanosomatidae</taxon>
        <taxon>Strigomonadinae</taxon>
        <taxon>Strigomonas</taxon>
    </lineage>
</organism>
<evidence type="ECO:0000313" key="2">
    <source>
        <dbReference type="Proteomes" id="UP000015354"/>
    </source>
</evidence>
<keyword evidence="2" id="KW-1185">Reference proteome</keyword>
<evidence type="ECO:0000313" key="1">
    <source>
        <dbReference type="EMBL" id="EPY16406.1"/>
    </source>
</evidence>
<dbReference type="OrthoDB" id="6260732at2759"/>
<dbReference type="Gene3D" id="1.25.10.10">
    <property type="entry name" value="Leucine-rich Repeat Variant"/>
    <property type="match status" value="1"/>
</dbReference>
<sequence>MRVAVQQLIQAVANINPSLFQETSFAELHGMVNLIVELKEDSSLIQVLDFNTCKHRTDAGLGCRRLAFDCVKSMVKAARRSPKLLTYWGSTGELIDALVAASNADDKGEICAELNRAAKEILCLIAALYPLVQFSKSQMESLTARLGNDISGNYAASSEKTALKIDALMTIDKLMRSAPFAQNKEFQALYRRAQKDQLLAAALRQ</sequence>
<name>S9UNZ1_9TRYP</name>
<accession>S9UNZ1</accession>
<dbReference type="InterPro" id="IPR011989">
    <property type="entry name" value="ARM-like"/>
</dbReference>